<dbReference type="Gramene" id="PGSC0003DMT400084972">
    <property type="protein sequence ID" value="PGSC0003DMT400084972"/>
    <property type="gene ID" value="PGSC0003DMG400034543"/>
</dbReference>
<dbReference type="AlphaFoldDB" id="M1D8H2"/>
<dbReference type="Pfam" id="PF20167">
    <property type="entry name" value="Transposase_32"/>
    <property type="match status" value="1"/>
</dbReference>
<protein>
    <recommendedName>
        <fullName evidence="2">Putative plant transposon protein domain-containing protein</fullName>
    </recommendedName>
</protein>
<dbReference type="Proteomes" id="UP000011115">
    <property type="component" value="Unassembled WGS sequence"/>
</dbReference>
<feature type="domain" description="Putative plant transposon protein" evidence="2">
    <location>
        <begin position="215"/>
        <end position="310"/>
    </location>
</feature>
<dbReference type="EnsemblPlants" id="PGSC0003DMT400084972">
    <property type="protein sequence ID" value="PGSC0003DMT400084972"/>
    <property type="gene ID" value="PGSC0003DMG400034543"/>
</dbReference>
<evidence type="ECO:0000256" key="1">
    <source>
        <dbReference type="SAM" id="MobiDB-lite"/>
    </source>
</evidence>
<dbReference type="InterPro" id="IPR046796">
    <property type="entry name" value="Transposase_32_dom"/>
</dbReference>
<name>M1D8H2_SOLTU</name>
<evidence type="ECO:0000259" key="2">
    <source>
        <dbReference type="Pfam" id="PF20167"/>
    </source>
</evidence>
<keyword evidence="4" id="KW-1185">Reference proteome</keyword>
<sequence>MVQLLHTNGQFTGLSHEDPTVHIQNFLKINDTYTPVGVNVDYTPRKCTGVSTTQSNKQSGSMSMEEMLKMIMADQAQLAADVRNNQLATQNLEKKFGQFASAQNSRPQGGLPGNTDPNPKQVNVVGTRIGLQLEELAPQKGNIDVVIMSSSQRPDKEVATSSHKKRAQSGNVPLAPAVPKGQTRRFGVKVVTKEGKAWYKKHTEASYFSDSMAQWTKHSRKRYHQSLPYAHMFRETCICLKIVMNCLIPGIHFTDITRDMVCLVYALMTGTELNIRAIVKSAMRKSRVHKGHMYDFSCLITKMCRAAGVPKEHLHYMAPLYPAPVDITRTKGTDTEFGPTLTTTERHRRDELITTMMYGLEMLHHQNGCHSSTDMQLGEVARRYPLNDHAKVLFGIDPAFREPVDSDISTNEKHARTSSDVDFDSEEEIDPAQASDEAEGGDAMED</sequence>
<reference evidence="4" key="1">
    <citation type="journal article" date="2011" name="Nature">
        <title>Genome sequence and analysis of the tuber crop potato.</title>
        <authorList>
            <consortium name="The Potato Genome Sequencing Consortium"/>
        </authorList>
    </citation>
    <scope>NUCLEOTIDE SEQUENCE [LARGE SCALE GENOMIC DNA]</scope>
    <source>
        <strain evidence="4">cv. DM1-3 516 R44</strain>
    </source>
</reference>
<evidence type="ECO:0000313" key="4">
    <source>
        <dbReference type="Proteomes" id="UP000011115"/>
    </source>
</evidence>
<reference evidence="3" key="2">
    <citation type="submission" date="2015-06" db="UniProtKB">
        <authorList>
            <consortium name="EnsemblPlants"/>
        </authorList>
    </citation>
    <scope>IDENTIFICATION</scope>
    <source>
        <strain evidence="3">DM1-3 516 R44</strain>
    </source>
</reference>
<dbReference type="HOGENOM" id="CLU_587138_0_0_1"/>
<proteinExistence type="predicted"/>
<dbReference type="InParanoid" id="M1D8H2"/>
<evidence type="ECO:0000313" key="3">
    <source>
        <dbReference type="EnsemblPlants" id="PGSC0003DMT400084972"/>
    </source>
</evidence>
<feature type="compositionally biased region" description="Acidic residues" evidence="1">
    <location>
        <begin position="421"/>
        <end position="446"/>
    </location>
</feature>
<feature type="region of interest" description="Disordered" evidence="1">
    <location>
        <begin position="403"/>
        <end position="446"/>
    </location>
</feature>
<organism evidence="3 4">
    <name type="scientific">Solanum tuberosum</name>
    <name type="common">Potato</name>
    <dbReference type="NCBI Taxonomy" id="4113"/>
    <lineage>
        <taxon>Eukaryota</taxon>
        <taxon>Viridiplantae</taxon>
        <taxon>Streptophyta</taxon>
        <taxon>Embryophyta</taxon>
        <taxon>Tracheophyta</taxon>
        <taxon>Spermatophyta</taxon>
        <taxon>Magnoliopsida</taxon>
        <taxon>eudicotyledons</taxon>
        <taxon>Gunneridae</taxon>
        <taxon>Pentapetalae</taxon>
        <taxon>asterids</taxon>
        <taxon>lamiids</taxon>
        <taxon>Solanales</taxon>
        <taxon>Solanaceae</taxon>
        <taxon>Solanoideae</taxon>
        <taxon>Solaneae</taxon>
        <taxon>Solanum</taxon>
    </lineage>
</organism>
<feature type="compositionally biased region" description="Basic and acidic residues" evidence="1">
    <location>
        <begin position="403"/>
        <end position="419"/>
    </location>
</feature>
<dbReference type="PaxDb" id="4113-PGSC0003DMT400084972"/>
<feature type="region of interest" description="Disordered" evidence="1">
    <location>
        <begin position="150"/>
        <end position="178"/>
    </location>
</feature>
<accession>M1D8H2</accession>